<dbReference type="SUPFAM" id="SSF57850">
    <property type="entry name" value="RING/U-box"/>
    <property type="match status" value="1"/>
</dbReference>
<dbReference type="OrthoDB" id="8062037at2759"/>
<dbReference type="STRING" id="2282107.A0A286UDE8"/>
<dbReference type="Proteomes" id="UP000217199">
    <property type="component" value="Unassembled WGS sequence"/>
</dbReference>
<feature type="region of interest" description="Disordered" evidence="5">
    <location>
        <begin position="589"/>
        <end position="615"/>
    </location>
</feature>
<evidence type="ECO:0000313" key="8">
    <source>
        <dbReference type="Proteomes" id="UP000217199"/>
    </source>
</evidence>
<dbReference type="GO" id="GO:0016567">
    <property type="term" value="P:protein ubiquitination"/>
    <property type="evidence" value="ECO:0007669"/>
    <property type="project" value="TreeGrafter"/>
</dbReference>
<feature type="region of interest" description="Disordered" evidence="5">
    <location>
        <begin position="1208"/>
        <end position="1239"/>
    </location>
</feature>
<feature type="compositionally biased region" description="Low complexity" evidence="5">
    <location>
        <begin position="39"/>
        <end position="94"/>
    </location>
</feature>
<feature type="region of interest" description="Disordered" evidence="5">
    <location>
        <begin position="842"/>
        <end position="885"/>
    </location>
</feature>
<keyword evidence="1" id="KW-0479">Metal-binding</keyword>
<proteinExistence type="predicted"/>
<dbReference type="GO" id="GO:0008270">
    <property type="term" value="F:zinc ion binding"/>
    <property type="evidence" value="ECO:0007669"/>
    <property type="project" value="UniProtKB-KW"/>
</dbReference>
<dbReference type="SMART" id="SM00184">
    <property type="entry name" value="RING"/>
    <property type="match status" value="1"/>
</dbReference>
<feature type="compositionally biased region" description="Basic and acidic residues" evidence="5">
    <location>
        <begin position="1109"/>
        <end position="1122"/>
    </location>
</feature>
<dbReference type="EMBL" id="NBII01000006">
    <property type="protein sequence ID" value="PAV17610.1"/>
    <property type="molecule type" value="Genomic_DNA"/>
</dbReference>
<feature type="compositionally biased region" description="Polar residues" evidence="5">
    <location>
        <begin position="762"/>
        <end position="779"/>
    </location>
</feature>
<evidence type="ECO:0000256" key="1">
    <source>
        <dbReference type="ARBA" id="ARBA00022723"/>
    </source>
</evidence>
<feature type="region of interest" description="Disordered" evidence="5">
    <location>
        <begin position="355"/>
        <end position="400"/>
    </location>
</feature>
<dbReference type="InterPro" id="IPR001841">
    <property type="entry name" value="Znf_RING"/>
</dbReference>
<feature type="compositionally biased region" description="Basic and acidic residues" evidence="5">
    <location>
        <begin position="663"/>
        <end position="676"/>
    </location>
</feature>
<feature type="compositionally biased region" description="Low complexity" evidence="5">
    <location>
        <begin position="119"/>
        <end position="140"/>
    </location>
</feature>
<feature type="compositionally biased region" description="Low complexity" evidence="5">
    <location>
        <begin position="1391"/>
        <end position="1409"/>
    </location>
</feature>
<protein>
    <submittedName>
        <fullName evidence="7">Ring u-box domain-containing</fullName>
    </submittedName>
</protein>
<dbReference type="GO" id="GO:0061630">
    <property type="term" value="F:ubiquitin protein ligase activity"/>
    <property type="evidence" value="ECO:0007669"/>
    <property type="project" value="TreeGrafter"/>
</dbReference>
<dbReference type="SMART" id="SM00744">
    <property type="entry name" value="RINGv"/>
    <property type="match status" value="1"/>
</dbReference>
<feature type="compositionally biased region" description="Low complexity" evidence="5">
    <location>
        <begin position="155"/>
        <end position="164"/>
    </location>
</feature>
<dbReference type="CDD" id="cd16454">
    <property type="entry name" value="RING-H2_PA-TM-RING"/>
    <property type="match status" value="1"/>
</dbReference>
<organism evidence="7 8">
    <name type="scientific">Pyrrhoderma noxium</name>
    <dbReference type="NCBI Taxonomy" id="2282107"/>
    <lineage>
        <taxon>Eukaryota</taxon>
        <taxon>Fungi</taxon>
        <taxon>Dikarya</taxon>
        <taxon>Basidiomycota</taxon>
        <taxon>Agaricomycotina</taxon>
        <taxon>Agaricomycetes</taxon>
        <taxon>Hymenochaetales</taxon>
        <taxon>Hymenochaetaceae</taxon>
        <taxon>Pyrrhoderma</taxon>
    </lineage>
</organism>
<evidence type="ECO:0000256" key="4">
    <source>
        <dbReference type="PROSITE-ProRule" id="PRU00175"/>
    </source>
</evidence>
<dbReference type="InParanoid" id="A0A286UDE8"/>
<keyword evidence="8" id="KW-1185">Reference proteome</keyword>
<feature type="region of interest" description="Disordered" evidence="5">
    <location>
        <begin position="1107"/>
        <end position="1137"/>
    </location>
</feature>
<feature type="region of interest" description="Disordered" evidence="5">
    <location>
        <begin position="757"/>
        <end position="809"/>
    </location>
</feature>
<feature type="compositionally biased region" description="Low complexity" evidence="5">
    <location>
        <begin position="687"/>
        <end position="705"/>
    </location>
</feature>
<feature type="compositionally biased region" description="Low complexity" evidence="5">
    <location>
        <begin position="1211"/>
        <end position="1223"/>
    </location>
</feature>
<feature type="domain" description="RING-type" evidence="6">
    <location>
        <begin position="1338"/>
        <end position="1380"/>
    </location>
</feature>
<feature type="region of interest" description="Disordered" evidence="5">
    <location>
        <begin position="470"/>
        <end position="490"/>
    </location>
</feature>
<gene>
    <name evidence="7" type="ORF">PNOK_0609600</name>
</gene>
<feature type="compositionally biased region" description="Low complexity" evidence="5">
    <location>
        <begin position="178"/>
        <end position="207"/>
    </location>
</feature>
<dbReference type="InterPro" id="IPR011016">
    <property type="entry name" value="Znf_RING-CH"/>
</dbReference>
<feature type="compositionally biased region" description="Polar residues" evidence="5">
    <location>
        <begin position="713"/>
        <end position="728"/>
    </location>
</feature>
<reference evidence="7 8" key="1">
    <citation type="journal article" date="2017" name="Mol. Ecol.">
        <title>Comparative and population genomic landscape of Phellinus noxius: A hypervariable fungus causing root rot in trees.</title>
        <authorList>
            <person name="Chung C.L."/>
            <person name="Lee T.J."/>
            <person name="Akiba M."/>
            <person name="Lee H.H."/>
            <person name="Kuo T.H."/>
            <person name="Liu D."/>
            <person name="Ke H.M."/>
            <person name="Yokoi T."/>
            <person name="Roa M.B."/>
            <person name="Lu M.J."/>
            <person name="Chang Y.Y."/>
            <person name="Ann P.J."/>
            <person name="Tsai J.N."/>
            <person name="Chen C.Y."/>
            <person name="Tzean S.S."/>
            <person name="Ota Y."/>
            <person name="Hattori T."/>
            <person name="Sahashi N."/>
            <person name="Liou R.F."/>
            <person name="Kikuchi T."/>
            <person name="Tsai I.J."/>
        </authorList>
    </citation>
    <scope>NUCLEOTIDE SEQUENCE [LARGE SCALE GENOMIC DNA]</scope>
    <source>
        <strain evidence="7 8">FFPRI411160</strain>
    </source>
</reference>
<feature type="compositionally biased region" description="Basic and acidic residues" evidence="5">
    <location>
        <begin position="780"/>
        <end position="790"/>
    </location>
</feature>
<comment type="caution">
    <text evidence="7">The sequence shown here is derived from an EMBL/GenBank/DDBJ whole genome shotgun (WGS) entry which is preliminary data.</text>
</comment>
<dbReference type="InterPro" id="IPR013083">
    <property type="entry name" value="Znf_RING/FYVE/PHD"/>
</dbReference>
<name>A0A286UDE8_9AGAM</name>
<dbReference type="PROSITE" id="PS50089">
    <property type="entry name" value="ZF_RING_2"/>
    <property type="match status" value="1"/>
</dbReference>
<evidence type="ECO:0000256" key="3">
    <source>
        <dbReference type="ARBA" id="ARBA00022833"/>
    </source>
</evidence>
<feature type="compositionally biased region" description="Low complexity" evidence="5">
    <location>
        <begin position="358"/>
        <end position="368"/>
    </location>
</feature>
<evidence type="ECO:0000259" key="6">
    <source>
        <dbReference type="PROSITE" id="PS50089"/>
    </source>
</evidence>
<evidence type="ECO:0000256" key="2">
    <source>
        <dbReference type="ARBA" id="ARBA00022771"/>
    </source>
</evidence>
<feature type="region of interest" description="Disordered" evidence="5">
    <location>
        <begin position="299"/>
        <end position="330"/>
    </location>
</feature>
<dbReference type="Pfam" id="PF13639">
    <property type="entry name" value="zf-RING_2"/>
    <property type="match status" value="1"/>
</dbReference>
<dbReference type="PANTHER" id="PTHR46171:SF3">
    <property type="entry name" value="GH10160P"/>
    <property type="match status" value="1"/>
</dbReference>
<feature type="compositionally biased region" description="Polar residues" evidence="5">
    <location>
        <begin position="1002"/>
        <end position="1016"/>
    </location>
</feature>
<accession>A0A286UDE8</accession>
<feature type="region of interest" description="Disordered" evidence="5">
    <location>
        <begin position="29"/>
        <end position="213"/>
    </location>
</feature>
<dbReference type="PANTHER" id="PTHR46171">
    <property type="entry name" value="GH10160P"/>
    <property type="match status" value="1"/>
</dbReference>
<dbReference type="Gene3D" id="3.30.40.10">
    <property type="entry name" value="Zinc/RING finger domain, C3HC4 (zinc finger)"/>
    <property type="match status" value="1"/>
</dbReference>
<sequence length="1475" mass="161110">MAAPNNPPQVHLQLGHQTFKRSFHQFGLDVDDADDSETNNVASYSGASSGSTVSSSDNESNSIASGSSSTGRGLRSASSGSSYSSGGSSDYAGGQRNERNKRARSDGPDTARILRSDESTSSADSSGSSMPSPSSVGLNSVQHALTPTEYDSEGASSSASSSSSVTPAISPQYDPTMPTSWPSTSFSFSSSDSLSSSPRDPSPLSISTSMPPFTLSPFRPLTPSIAEFSASRNAEATISSVTNASHLNTTTAAIATTTTSISTEHDRLPGFAAMLAPRLSSPAPPPTESIVDVVMDMDDSSLSNDRQTTSSQSSSFDVNSGTGPRDEPGLTTATASLRRAIDRAAAFDRTLAPLRLENNNTHTQDNNNGPRVLPSLPRFDFEGMTHQTSDNSTSENEPSTGLVLHLNSRNTRSSPEDRALSVEGTLMSHAAAVSSPDRTTTTTTRNRGRFTREGRSVRLESVGRLQLLPFPTSRTRPSQPNINWESGLNNRIRPGQSTFVPESNTSGSIATNAMNALFEPLPLLNPLQTAIRDEDPDSESDSERIERMVRLDSALDLNTNPGGDGVRPLPVSAYTRRSARIRDASTFATNNSSRRVPPPVTTAGPLGGYATNDQPESVHSFYSLYNEEALARRAREAREARPLTELERHGLLFSASSASGPDGRQRRQEMRAEREALNNNRPNPVFTGPDGPSSWTTTTSSDQSPRTGDTHTRPNSSSVQYPNRNQPVWTSPTIIRETFSGQHPPPWLQELRERHRTPANPTPTAVWTSSGTQESQSQMNRDDGSSRPSDRPQGVGQRPSATDDTSRAFWDRIRLDSGQTAGRFMHSMNNLSSSEAAAFFASSPFPGQSNETVNRDPPSPLESHRRRRPRPVSDIDGAGWTRRDERTGNQFNFSLNSFVNWNNSENSGSNSSGVNDSSVFSRSSDLPEPPIQGRRWGDEDTDENTPNDLSQVLFPGQTHRNRESRPTDNSQTSALSPASRDNRTLSWTRDVQENQRGGAYSNRFSRVNTNTQSSQPPSLPPIRFSPGLSGLGSRDERNSSLESSIEHNNIFRLRRRLSNPGSSGGIDSWDDDGMHRFSRRVADANREGELAIHRARYMQALVQRSGILESRERGPSDNHTRPPSEIFGEGPASSLSDHVETRYRFARRNHDVNRSNRVDTHTHWGEMVDEPQSIRTGLGSTLRSHPGARLLTSLTNGRNRYPRNVSSALFADPPANADNAPPNRGRPVGFNSENRERELDNDSSLNDWILNIQRRRAARMRNEDLPSMPFNRFGRRAGMRSYGDFMRDEDLDTSYEGLLALGSLLGDVKPRATASSVIELLPSAHYKDWKRPGCDTRCPICLDDYGDTDMLLKALPCNHWCHKDCLEQWFHAAQTCPICRSKVKAPHAKLSEGLSSAPSASSSHSTTGPVPGPSRSARMGTPGAENEGSEMVESDSEMTFFSTSSSDSLNEALFSTFTSNHVREPPFPGFHIRFM</sequence>
<feature type="compositionally biased region" description="Polar residues" evidence="5">
    <location>
        <begin position="385"/>
        <end position="399"/>
    </location>
</feature>
<evidence type="ECO:0000256" key="5">
    <source>
        <dbReference type="SAM" id="MobiDB-lite"/>
    </source>
</evidence>
<feature type="compositionally biased region" description="Low complexity" evidence="5">
    <location>
        <begin position="906"/>
        <end position="924"/>
    </location>
</feature>
<evidence type="ECO:0000313" key="7">
    <source>
        <dbReference type="EMBL" id="PAV17610.1"/>
    </source>
</evidence>
<feature type="region of interest" description="Disordered" evidence="5">
    <location>
        <begin position="651"/>
        <end position="728"/>
    </location>
</feature>
<feature type="compositionally biased region" description="Polar residues" evidence="5">
    <location>
        <begin position="472"/>
        <end position="490"/>
    </location>
</feature>
<feature type="region of interest" description="Disordered" evidence="5">
    <location>
        <begin position="906"/>
        <end position="1042"/>
    </location>
</feature>
<feature type="compositionally biased region" description="Polar residues" evidence="5">
    <location>
        <begin position="967"/>
        <end position="976"/>
    </location>
</feature>
<feature type="region of interest" description="Disordered" evidence="5">
    <location>
        <begin position="1390"/>
        <end position="1434"/>
    </location>
</feature>
<keyword evidence="2 4" id="KW-0863">Zinc-finger</keyword>
<feature type="compositionally biased region" description="Basic and acidic residues" evidence="5">
    <location>
        <begin position="96"/>
        <end position="118"/>
    </location>
</feature>
<keyword evidence="3" id="KW-0862">Zinc</keyword>
<feature type="compositionally biased region" description="Polar residues" evidence="5">
    <location>
        <begin position="300"/>
        <end position="322"/>
    </location>
</feature>